<evidence type="ECO:0000259" key="1">
    <source>
        <dbReference type="Pfam" id="PF07727"/>
    </source>
</evidence>
<feature type="domain" description="Reverse transcriptase Ty1/copia-type" evidence="1">
    <location>
        <begin position="105"/>
        <end position="175"/>
    </location>
</feature>
<gene>
    <name evidence="2" type="ORF">CASFOL_011784</name>
</gene>
<proteinExistence type="predicted"/>
<dbReference type="InterPro" id="IPR013103">
    <property type="entry name" value="RVT_2"/>
</dbReference>
<name>A0ABD3DQG4_9LAMI</name>
<keyword evidence="3" id="KW-1185">Reference proteome</keyword>
<dbReference type="Pfam" id="PF07727">
    <property type="entry name" value="RVT_2"/>
    <property type="match status" value="1"/>
</dbReference>
<dbReference type="EMBL" id="JAVIJP010000015">
    <property type="protein sequence ID" value="KAL3643852.1"/>
    <property type="molecule type" value="Genomic_DNA"/>
</dbReference>
<sequence length="175" mass="19996">MIPTTTVSDSVQVPLPITVRETDLETHEDNIEQLPHQVEAIVPEEQTQQPQEQVPIRRSTRERRNAITAGSVGGDPITFQQAMQDFNSQNWIDAMNEEYKSMQDNKVWDLVPLPEGKKPIGCKWIFKTKRDSKGNVERYKARLVAKGFTQKEGIDFTETFSPVSSKDSLRIMMAF</sequence>
<reference evidence="3" key="1">
    <citation type="journal article" date="2024" name="IScience">
        <title>Strigolactones Initiate the Formation of Haustorium-like Structures in Castilleja.</title>
        <authorList>
            <person name="Buerger M."/>
            <person name="Peterson D."/>
            <person name="Chory J."/>
        </authorList>
    </citation>
    <scope>NUCLEOTIDE SEQUENCE [LARGE SCALE GENOMIC DNA]</scope>
</reference>
<dbReference type="Proteomes" id="UP001632038">
    <property type="component" value="Unassembled WGS sequence"/>
</dbReference>
<dbReference type="AlphaFoldDB" id="A0ABD3DQG4"/>
<accession>A0ABD3DQG4</accession>
<organism evidence="2 3">
    <name type="scientific">Castilleja foliolosa</name>
    <dbReference type="NCBI Taxonomy" id="1961234"/>
    <lineage>
        <taxon>Eukaryota</taxon>
        <taxon>Viridiplantae</taxon>
        <taxon>Streptophyta</taxon>
        <taxon>Embryophyta</taxon>
        <taxon>Tracheophyta</taxon>
        <taxon>Spermatophyta</taxon>
        <taxon>Magnoliopsida</taxon>
        <taxon>eudicotyledons</taxon>
        <taxon>Gunneridae</taxon>
        <taxon>Pentapetalae</taxon>
        <taxon>asterids</taxon>
        <taxon>lamiids</taxon>
        <taxon>Lamiales</taxon>
        <taxon>Orobanchaceae</taxon>
        <taxon>Pedicularideae</taxon>
        <taxon>Castillejinae</taxon>
        <taxon>Castilleja</taxon>
    </lineage>
</organism>
<evidence type="ECO:0000313" key="3">
    <source>
        <dbReference type="Proteomes" id="UP001632038"/>
    </source>
</evidence>
<evidence type="ECO:0000313" key="2">
    <source>
        <dbReference type="EMBL" id="KAL3643852.1"/>
    </source>
</evidence>
<comment type="caution">
    <text evidence="2">The sequence shown here is derived from an EMBL/GenBank/DDBJ whole genome shotgun (WGS) entry which is preliminary data.</text>
</comment>
<protein>
    <recommendedName>
        <fullName evidence="1">Reverse transcriptase Ty1/copia-type domain-containing protein</fullName>
    </recommendedName>
</protein>